<feature type="signal peptide" evidence="1">
    <location>
        <begin position="1"/>
        <end position="24"/>
    </location>
</feature>
<keyword evidence="1" id="KW-0732">Signal</keyword>
<reference evidence="2" key="1">
    <citation type="submission" date="2013-01" db="EMBL/GenBank/DDBJ databases">
        <title>Genome assembly of Mariniradius saccharolyticus AK6.</title>
        <authorList>
            <person name="Vaidya B."/>
            <person name="Khatri I."/>
            <person name="Tanuku N.R.S."/>
            <person name="Subramanian S."/>
            <person name="Pinnaka A."/>
        </authorList>
    </citation>
    <scope>NUCLEOTIDE SEQUENCE [LARGE SCALE GENOMIC DNA]</scope>
    <source>
        <strain evidence="2">AK6</strain>
    </source>
</reference>
<evidence type="ECO:0000313" key="3">
    <source>
        <dbReference type="Proteomes" id="UP000010953"/>
    </source>
</evidence>
<sequence>MKMRGSFFLIYTVLLFLTANSVCATHIRAGEIIAERVSVQTLTYRITVVGYTDTQSSVEFGPGFIDFGDGTEPVALNTQADFTTVETLGPGIEKVTFVITHTYQGPGRYTIGFREENRNDNTLNMDDSVNTPFYVETQIIIDPFIGINNSPVLTVPPIDRGAVNRRFIHNPGAYDPDGDSLAYVMDIPKQGFQRVVNNYRSPASAEFSSRQEDGSTPAFLRLDSLSGDLAWDAPGTAGQYNVAFRIQEWRKIDGTYRLVGYVVRDMQIIIENSNNRRPELILPDDLCVVAGEKIEDIVIQGSDPDGDPIKIEMFGEPLLVNASPAIYTPKGVFQPSPGIVRFNWNTVCSHVREREYEVRIRITDQPRSGPALVDIKTWKIRVVGPPPVWDNIEQGQSRSVNLEWQPYSCSNAADVMQVWRRINSDPYEPDSCETGIRAGYELVGVTNMSTFSFLDTNKGEGLAPGNTYCYRLVAGYPSPRNGVSIVSEEICVTIDVDVPIITNVSIEATDASSGEIFVKWTPPYDIDRTQFPGPFTYELVRRTGFTGNQNRVSVVSTADTFFTDTGLNTENLVYNYKVILKENATTIDSSTSASSVRLEPVIINEAIELNWSFTVPWNNSISQYRHEVYRNRNDANAQDENTFELIAEVDVTTAGFTYLDDGRHNGIPLRRDTEYCYYVVTKGAYNVSQLTYPLENKSQVICARPDDDRLPCPPVLTFEGPDCREYLSDKPCGNNTFTHELGWEPDFTGSCDDELSAFRLYFNEDGEEGEFALVRTFSPFERDAVINNLSNYRGCYYITAVDRSGNESEPSNTVCVDNCPAYFLPNAFTPDGDGINDTFMAFDNPFAKCPRFVLGVEVFIVNRWGVEVFSFNSLSSNENDVFIRWNGRDKNGNELPAGTYFYTATVRFDVFDPALKEQTFKGTVQIVK</sequence>
<dbReference type="AlphaFoldDB" id="M7XBE3"/>
<dbReference type="Proteomes" id="UP000010953">
    <property type="component" value="Unassembled WGS sequence"/>
</dbReference>
<dbReference type="Pfam" id="PF13585">
    <property type="entry name" value="CHU_C"/>
    <property type="match status" value="1"/>
</dbReference>
<dbReference type="InterPro" id="IPR003961">
    <property type="entry name" value="FN3_dom"/>
</dbReference>
<dbReference type="eggNOG" id="COG3291">
    <property type="taxonomic scope" value="Bacteria"/>
</dbReference>
<dbReference type="OrthoDB" id="1123245at2"/>
<dbReference type="InterPro" id="IPR013783">
    <property type="entry name" value="Ig-like_fold"/>
</dbReference>
<dbReference type="InterPro" id="IPR036116">
    <property type="entry name" value="FN3_sf"/>
</dbReference>
<dbReference type="Gene3D" id="2.60.40.10">
    <property type="entry name" value="Immunoglobulins"/>
    <property type="match status" value="2"/>
</dbReference>
<dbReference type="InParanoid" id="M7XBE3"/>
<gene>
    <name evidence="2" type="ORF">C943_01476</name>
</gene>
<dbReference type="CDD" id="cd00063">
    <property type="entry name" value="FN3"/>
    <property type="match status" value="1"/>
</dbReference>
<keyword evidence="3" id="KW-1185">Reference proteome</keyword>
<dbReference type="SUPFAM" id="SSF49265">
    <property type="entry name" value="Fibronectin type III"/>
    <property type="match status" value="2"/>
</dbReference>
<evidence type="ECO:0008006" key="4">
    <source>
        <dbReference type="Google" id="ProtNLM"/>
    </source>
</evidence>
<dbReference type="Gene3D" id="2.60.40.4070">
    <property type="match status" value="1"/>
</dbReference>
<evidence type="ECO:0000256" key="1">
    <source>
        <dbReference type="SAM" id="SignalP"/>
    </source>
</evidence>
<protein>
    <recommendedName>
        <fullName evidence="4">Gliding motility-associated C-terminal domain-containing protein</fullName>
    </recommendedName>
</protein>
<dbReference type="EMBL" id="AMZY02000014">
    <property type="protein sequence ID" value="EMS32214.1"/>
    <property type="molecule type" value="Genomic_DNA"/>
</dbReference>
<proteinExistence type="predicted"/>
<feature type="chain" id="PRO_5004087749" description="Gliding motility-associated C-terminal domain-containing protein" evidence="1">
    <location>
        <begin position="25"/>
        <end position="928"/>
    </location>
</feature>
<name>M7XBE3_9BACT</name>
<evidence type="ECO:0000313" key="2">
    <source>
        <dbReference type="EMBL" id="EMS32214.1"/>
    </source>
</evidence>
<comment type="caution">
    <text evidence="2">The sequence shown here is derived from an EMBL/GenBank/DDBJ whole genome shotgun (WGS) entry which is preliminary data.</text>
</comment>
<accession>M7XBE3</accession>
<organism evidence="2 3">
    <name type="scientific">Mariniradius saccharolyticus AK6</name>
    <dbReference type="NCBI Taxonomy" id="1239962"/>
    <lineage>
        <taxon>Bacteria</taxon>
        <taxon>Pseudomonadati</taxon>
        <taxon>Bacteroidota</taxon>
        <taxon>Cytophagia</taxon>
        <taxon>Cytophagales</taxon>
        <taxon>Cyclobacteriaceae</taxon>
        <taxon>Mariniradius</taxon>
    </lineage>
</organism>
<dbReference type="STRING" id="1239962.C943_01476"/>
<dbReference type="RefSeq" id="WP_008629367.1">
    <property type="nucleotide sequence ID" value="NZ_AMZY02000014.1"/>
</dbReference>